<dbReference type="InterPro" id="IPR036047">
    <property type="entry name" value="F-box-like_dom_sf"/>
</dbReference>
<dbReference type="SUPFAM" id="SSF75011">
    <property type="entry name" value="3-carboxy-cis,cis-mucoante lactonizing enzyme"/>
    <property type="match status" value="1"/>
</dbReference>
<dbReference type="EMBL" id="ML977154">
    <property type="protein sequence ID" value="KAF1986956.1"/>
    <property type="molecule type" value="Genomic_DNA"/>
</dbReference>
<feature type="domain" description="F-box" evidence="1">
    <location>
        <begin position="39"/>
        <end position="89"/>
    </location>
</feature>
<gene>
    <name evidence="2" type="ORF">K402DRAFT_420613</name>
</gene>
<protein>
    <recommendedName>
        <fullName evidence="1">F-box domain-containing protein</fullName>
    </recommendedName>
</protein>
<dbReference type="Proteomes" id="UP000800041">
    <property type="component" value="Unassembled WGS sequence"/>
</dbReference>
<evidence type="ECO:0000313" key="3">
    <source>
        <dbReference type="Proteomes" id="UP000800041"/>
    </source>
</evidence>
<sequence length="480" mass="53819">MESAIGLASKERLDAVVDGLDPYEWRYLCHKLQPRTFQYDIIGNLPIEIVALIFGHLGVSEPFIYQRVSQRWKSILSSPVVASAALSKWLTPNDPPLVGESLTHLNEHDLLKLNAEHVHRLRTGRPFYHAVFPSISADILNEEPGPRVTDSELQVMDLNSRYLAILDGRESRNAVLLIDLRTGTTYSVTTPGRESIGYIKLTENLLAFVTYTDRGFAYDLEDHSMSLFRVIRGHSRRSPLLHGKGSVVAWSQLVPRHKHQPQTLVQVVIFDHRTQRTSDFLVFPWRMSDSGSEESGTFVEYKPGDDVMDIDTDQKHVTILGAHDVELKLGEGADGGLSHHVCPLVTATRRSFSGDIVPLDDHEMTTLVSSLEPPGLVRNGWEKYSQTQSLSRYCTNVWKGIVMTNDENRGLKALEDDGTTFWKSTYTAPNDVDGGGCASSDITLHLLNEHFLAGYDNDGQVHVWSFDRHATMSSTQNWLG</sequence>
<dbReference type="Gene3D" id="1.20.1280.50">
    <property type="match status" value="1"/>
</dbReference>
<proteinExistence type="predicted"/>
<dbReference type="OrthoDB" id="5295250at2759"/>
<name>A0A6G1H161_9PEZI</name>
<organism evidence="2 3">
    <name type="scientific">Aulographum hederae CBS 113979</name>
    <dbReference type="NCBI Taxonomy" id="1176131"/>
    <lineage>
        <taxon>Eukaryota</taxon>
        <taxon>Fungi</taxon>
        <taxon>Dikarya</taxon>
        <taxon>Ascomycota</taxon>
        <taxon>Pezizomycotina</taxon>
        <taxon>Dothideomycetes</taxon>
        <taxon>Pleosporomycetidae</taxon>
        <taxon>Aulographales</taxon>
        <taxon>Aulographaceae</taxon>
    </lineage>
</organism>
<dbReference type="SUPFAM" id="SSF81383">
    <property type="entry name" value="F-box domain"/>
    <property type="match status" value="1"/>
</dbReference>
<dbReference type="PROSITE" id="PS50181">
    <property type="entry name" value="FBOX"/>
    <property type="match status" value="1"/>
</dbReference>
<evidence type="ECO:0000259" key="1">
    <source>
        <dbReference type="PROSITE" id="PS50181"/>
    </source>
</evidence>
<evidence type="ECO:0000313" key="2">
    <source>
        <dbReference type="EMBL" id="KAF1986956.1"/>
    </source>
</evidence>
<reference evidence="2" key="1">
    <citation type="journal article" date="2020" name="Stud. Mycol.">
        <title>101 Dothideomycetes genomes: a test case for predicting lifestyles and emergence of pathogens.</title>
        <authorList>
            <person name="Haridas S."/>
            <person name="Albert R."/>
            <person name="Binder M."/>
            <person name="Bloem J."/>
            <person name="Labutti K."/>
            <person name="Salamov A."/>
            <person name="Andreopoulos B."/>
            <person name="Baker S."/>
            <person name="Barry K."/>
            <person name="Bills G."/>
            <person name="Bluhm B."/>
            <person name="Cannon C."/>
            <person name="Castanera R."/>
            <person name="Culley D."/>
            <person name="Daum C."/>
            <person name="Ezra D."/>
            <person name="Gonzalez J."/>
            <person name="Henrissat B."/>
            <person name="Kuo A."/>
            <person name="Liang C."/>
            <person name="Lipzen A."/>
            <person name="Lutzoni F."/>
            <person name="Magnuson J."/>
            <person name="Mondo S."/>
            <person name="Nolan M."/>
            <person name="Ohm R."/>
            <person name="Pangilinan J."/>
            <person name="Park H.-J."/>
            <person name="Ramirez L."/>
            <person name="Alfaro M."/>
            <person name="Sun H."/>
            <person name="Tritt A."/>
            <person name="Yoshinaga Y."/>
            <person name="Zwiers L.-H."/>
            <person name="Turgeon B."/>
            <person name="Goodwin S."/>
            <person name="Spatafora J."/>
            <person name="Crous P."/>
            <person name="Grigoriev I."/>
        </authorList>
    </citation>
    <scope>NUCLEOTIDE SEQUENCE</scope>
    <source>
        <strain evidence="2">CBS 113979</strain>
    </source>
</reference>
<dbReference type="InterPro" id="IPR001810">
    <property type="entry name" value="F-box_dom"/>
</dbReference>
<keyword evidence="3" id="KW-1185">Reference proteome</keyword>
<accession>A0A6G1H161</accession>
<dbReference type="AlphaFoldDB" id="A0A6G1H161"/>